<dbReference type="Proteomes" id="UP000449193">
    <property type="component" value="Unassembled WGS sequence"/>
</dbReference>
<dbReference type="Proteomes" id="UP000472755">
    <property type="component" value="Unassembled WGS sequence"/>
</dbReference>
<organism evidence="18 23">
    <name type="scientific">Ruthenibacterium lactatiformans</name>
    <dbReference type="NCBI Taxonomy" id="1550024"/>
    <lineage>
        <taxon>Bacteria</taxon>
        <taxon>Bacillati</taxon>
        <taxon>Bacillota</taxon>
        <taxon>Clostridia</taxon>
        <taxon>Eubacteriales</taxon>
        <taxon>Oscillospiraceae</taxon>
        <taxon>Ruthenibacterium</taxon>
    </lineage>
</organism>
<keyword evidence="14 15" id="KW-0694">RNA-binding</keyword>
<evidence type="ECO:0000256" key="14">
    <source>
        <dbReference type="ARBA" id="ARBA00022884"/>
    </source>
</evidence>
<dbReference type="InterPro" id="IPR036389">
    <property type="entry name" value="RNase_III_sf"/>
</dbReference>
<dbReference type="EC" id="3.1.26.3" evidence="15"/>
<name>A0A0D8J019_9FIRM</name>
<dbReference type="SUPFAM" id="SSF54768">
    <property type="entry name" value="dsRNA-binding domain-like"/>
    <property type="match status" value="1"/>
</dbReference>
<evidence type="ECO:0000313" key="25">
    <source>
        <dbReference type="Proteomes" id="UP000431913"/>
    </source>
</evidence>
<evidence type="ECO:0000256" key="3">
    <source>
        <dbReference type="ARBA" id="ARBA00010183"/>
    </source>
</evidence>
<dbReference type="EMBL" id="VUNJ01000006">
    <property type="protein sequence ID" value="MST91724.1"/>
    <property type="molecule type" value="Genomic_DNA"/>
</dbReference>
<dbReference type="Gene3D" id="3.30.160.20">
    <property type="match status" value="1"/>
</dbReference>
<dbReference type="Proteomes" id="UP000032483">
    <property type="component" value="Unassembled WGS sequence"/>
</dbReference>
<evidence type="ECO:0000313" key="23">
    <source>
        <dbReference type="Proteomes" id="UP000032483"/>
    </source>
</evidence>
<comment type="subunit">
    <text evidence="4 15">Homodimer.</text>
</comment>
<evidence type="ECO:0000313" key="26">
    <source>
        <dbReference type="Proteomes" id="UP000449193"/>
    </source>
</evidence>
<comment type="catalytic activity">
    <reaction evidence="1 15">
        <text>Endonucleolytic cleavage to 5'-phosphomonoester.</text>
        <dbReference type="EC" id="3.1.26.3"/>
    </reaction>
</comment>
<evidence type="ECO:0000256" key="9">
    <source>
        <dbReference type="ARBA" id="ARBA00022722"/>
    </source>
</evidence>
<dbReference type="GO" id="GO:0004525">
    <property type="term" value="F:ribonuclease III activity"/>
    <property type="evidence" value="ECO:0007669"/>
    <property type="project" value="UniProtKB-UniRule"/>
</dbReference>
<dbReference type="SMART" id="SM00358">
    <property type="entry name" value="DSRM"/>
    <property type="match status" value="1"/>
</dbReference>
<dbReference type="Proteomes" id="UP000431913">
    <property type="component" value="Unassembled WGS sequence"/>
</dbReference>
<evidence type="ECO:0000256" key="11">
    <source>
        <dbReference type="ARBA" id="ARBA00022759"/>
    </source>
</evidence>
<dbReference type="GO" id="GO:0046872">
    <property type="term" value="F:metal ion binding"/>
    <property type="evidence" value="ECO:0007669"/>
    <property type="project" value="UniProtKB-KW"/>
</dbReference>
<dbReference type="InterPro" id="IPR000999">
    <property type="entry name" value="RNase_III_dom"/>
</dbReference>
<keyword evidence="8 15" id="KW-0819">tRNA processing</keyword>
<dbReference type="PANTHER" id="PTHR11207:SF0">
    <property type="entry name" value="RIBONUCLEASE 3"/>
    <property type="match status" value="1"/>
</dbReference>
<dbReference type="CDD" id="cd00593">
    <property type="entry name" value="RIBOc"/>
    <property type="match status" value="1"/>
</dbReference>
<dbReference type="Proteomes" id="UP000053433">
    <property type="component" value="Unassembled WGS sequence"/>
</dbReference>
<keyword evidence="11 15" id="KW-0255">Endonuclease</keyword>
<dbReference type="FunFam" id="1.10.1520.10:FF:000001">
    <property type="entry name" value="Ribonuclease 3"/>
    <property type="match status" value="1"/>
</dbReference>
<dbReference type="SUPFAM" id="SSF69065">
    <property type="entry name" value="RNase III domain-like"/>
    <property type="match status" value="1"/>
</dbReference>
<evidence type="ECO:0000313" key="21">
    <source>
        <dbReference type="EMBL" id="MTS28377.1"/>
    </source>
</evidence>
<dbReference type="GO" id="GO:0003725">
    <property type="term" value="F:double-stranded RNA binding"/>
    <property type="evidence" value="ECO:0007669"/>
    <property type="project" value="TreeGrafter"/>
</dbReference>
<comment type="cofactor">
    <cofactor evidence="15">
        <name>Mg(2+)</name>
        <dbReference type="ChEBI" id="CHEBI:18420"/>
    </cofactor>
</comment>
<dbReference type="GO" id="GO:0005737">
    <property type="term" value="C:cytoplasm"/>
    <property type="evidence" value="ECO:0007669"/>
    <property type="project" value="UniProtKB-SubCell"/>
</dbReference>
<reference evidence="19 24" key="2">
    <citation type="submission" date="2015-10" db="EMBL/GenBank/DDBJ databases">
        <title>A novel member of the family Ruminococcaceae isolated from human faeces.</title>
        <authorList>
            <person name="Shkoporov A.N."/>
            <person name="Chaplin A.V."/>
            <person name="Motuzova O.V."/>
            <person name="Kafarskaia L.I."/>
            <person name="Efimov B.A."/>
        </authorList>
    </citation>
    <scope>NUCLEOTIDE SEQUENCE [LARGE SCALE GENOMIC DNA]</scope>
    <source>
        <strain evidence="19 24">668</strain>
    </source>
</reference>
<dbReference type="EMBL" id="WMZR01000011">
    <property type="protein sequence ID" value="MTS51846.1"/>
    <property type="molecule type" value="Genomic_DNA"/>
</dbReference>
<dbReference type="PROSITE" id="PS50137">
    <property type="entry name" value="DS_RBD"/>
    <property type="match status" value="1"/>
</dbReference>
<feature type="binding site" evidence="15">
    <location>
        <position position="120"/>
    </location>
    <ligand>
        <name>Mg(2+)</name>
        <dbReference type="ChEBI" id="CHEBI:18420"/>
    </ligand>
</feature>
<evidence type="ECO:0000256" key="15">
    <source>
        <dbReference type="HAMAP-Rule" id="MF_00104"/>
    </source>
</evidence>
<dbReference type="GO" id="GO:0019843">
    <property type="term" value="F:rRNA binding"/>
    <property type="evidence" value="ECO:0007669"/>
    <property type="project" value="UniProtKB-KW"/>
</dbReference>
<evidence type="ECO:0000256" key="10">
    <source>
        <dbReference type="ARBA" id="ARBA00022723"/>
    </source>
</evidence>
<dbReference type="InterPro" id="IPR014720">
    <property type="entry name" value="dsRBD_dom"/>
</dbReference>
<feature type="active site" evidence="15">
    <location>
        <position position="49"/>
    </location>
</feature>
<dbReference type="CDD" id="cd10845">
    <property type="entry name" value="DSRM_RNAse_III_family"/>
    <property type="match status" value="1"/>
</dbReference>
<feature type="domain" description="RNase III" evidence="17">
    <location>
        <begin position="4"/>
        <end position="131"/>
    </location>
</feature>
<dbReference type="PROSITE" id="PS00517">
    <property type="entry name" value="RNASE_3_1"/>
    <property type="match status" value="1"/>
</dbReference>
<dbReference type="AlphaFoldDB" id="A0A0D8J019"/>
<feature type="active site" evidence="15">
    <location>
        <position position="120"/>
    </location>
</feature>
<evidence type="ECO:0000313" key="20">
    <source>
        <dbReference type="EMBL" id="MST91724.1"/>
    </source>
</evidence>
<dbReference type="PATRIC" id="fig|1550024.3.peg.2283"/>
<keyword evidence="13 15" id="KW-0460">Magnesium</keyword>
<evidence type="ECO:0000256" key="7">
    <source>
        <dbReference type="ARBA" id="ARBA00022664"/>
    </source>
</evidence>
<accession>A0A0D8J019</accession>
<keyword evidence="23" id="KW-1185">Reference proteome</keyword>
<dbReference type="Pfam" id="PF14622">
    <property type="entry name" value="Ribonucleas_3_3"/>
    <property type="match status" value="1"/>
</dbReference>
<comment type="subcellular location">
    <subcellularLocation>
        <location evidence="2 15">Cytoplasm</location>
    </subcellularLocation>
</comment>
<keyword evidence="6 15" id="KW-0698">rRNA processing</keyword>
<evidence type="ECO:0000313" key="22">
    <source>
        <dbReference type="EMBL" id="MTS51846.1"/>
    </source>
</evidence>
<keyword evidence="5 15" id="KW-0963">Cytoplasm</keyword>
<evidence type="ECO:0000313" key="27">
    <source>
        <dbReference type="Proteomes" id="UP000472755"/>
    </source>
</evidence>
<evidence type="ECO:0000256" key="8">
    <source>
        <dbReference type="ARBA" id="ARBA00022694"/>
    </source>
</evidence>
<dbReference type="PANTHER" id="PTHR11207">
    <property type="entry name" value="RIBONUCLEASE III"/>
    <property type="match status" value="1"/>
</dbReference>
<feature type="domain" description="DRBM" evidence="16">
    <location>
        <begin position="155"/>
        <end position="224"/>
    </location>
</feature>
<dbReference type="GeneID" id="42856918"/>
<dbReference type="GO" id="GO:0042802">
    <property type="term" value="F:identical protein binding"/>
    <property type="evidence" value="ECO:0007669"/>
    <property type="project" value="UniProtKB-ARBA"/>
</dbReference>
<comment type="caution">
    <text evidence="18">The sequence shown here is derived from an EMBL/GenBank/DDBJ whole genome shotgun (WGS) entry which is preliminary data.</text>
</comment>
<evidence type="ECO:0000313" key="18">
    <source>
        <dbReference type="EMBL" id="KJF39886.1"/>
    </source>
</evidence>
<evidence type="ECO:0000256" key="4">
    <source>
        <dbReference type="ARBA" id="ARBA00011738"/>
    </source>
</evidence>
<keyword evidence="9 15" id="KW-0540">Nuclease</keyword>
<evidence type="ECO:0000256" key="1">
    <source>
        <dbReference type="ARBA" id="ARBA00000109"/>
    </source>
</evidence>
<dbReference type="EMBL" id="WMZU01000025">
    <property type="protein sequence ID" value="MTS28377.1"/>
    <property type="molecule type" value="Genomic_DNA"/>
</dbReference>
<dbReference type="FunFam" id="3.30.160.20:FF:000003">
    <property type="entry name" value="Ribonuclease 3"/>
    <property type="match status" value="1"/>
</dbReference>
<dbReference type="SMART" id="SM00535">
    <property type="entry name" value="RIBOc"/>
    <property type="match status" value="1"/>
</dbReference>
<protein>
    <recommendedName>
        <fullName evidence="15">Ribonuclease 3</fullName>
        <ecNumber evidence="15">3.1.26.3</ecNumber>
    </recommendedName>
    <alternativeName>
        <fullName evidence="15">Ribonuclease III</fullName>
        <shortName evidence="15">RNase III</shortName>
    </alternativeName>
</protein>
<reference evidence="26 27" key="3">
    <citation type="journal article" date="2019" name="Nat. Med.">
        <title>A library of human gut bacterial isolates paired with longitudinal multiomics data enables mechanistic microbiome research.</title>
        <authorList>
            <person name="Poyet M."/>
            <person name="Groussin M."/>
            <person name="Gibbons S.M."/>
            <person name="Avila-Pacheco J."/>
            <person name="Jiang X."/>
            <person name="Kearney S.M."/>
            <person name="Perrotta A.R."/>
            <person name="Berdy B."/>
            <person name="Zhao S."/>
            <person name="Lieberman T.D."/>
            <person name="Swanson P.K."/>
            <person name="Smith M."/>
            <person name="Roesemann S."/>
            <person name="Alexander J.E."/>
            <person name="Rich S.A."/>
            <person name="Livny J."/>
            <person name="Vlamakis H."/>
            <person name="Clish C."/>
            <person name="Bullock K."/>
            <person name="Deik A."/>
            <person name="Scott J."/>
            <person name="Pierce K.A."/>
            <person name="Xavier R.J."/>
            <person name="Alm E.J."/>
        </authorList>
    </citation>
    <scope>NUCLEOTIDE SEQUENCE [LARGE SCALE GENOMIC DNA]</scope>
    <source>
        <strain evidence="21 27">BIOML-A4</strain>
        <strain evidence="22 26">BIOML-A7</strain>
    </source>
</reference>
<dbReference type="InterPro" id="IPR011907">
    <property type="entry name" value="RNase_III"/>
</dbReference>
<dbReference type="GO" id="GO:0006397">
    <property type="term" value="P:mRNA processing"/>
    <property type="evidence" value="ECO:0007669"/>
    <property type="project" value="UniProtKB-UniRule"/>
</dbReference>
<dbReference type="Gene3D" id="1.10.1520.10">
    <property type="entry name" value="Ribonuclease III domain"/>
    <property type="match status" value="1"/>
</dbReference>
<keyword evidence="12 15" id="KW-0378">Hydrolase</keyword>
<keyword evidence="7 15" id="KW-0507">mRNA processing</keyword>
<evidence type="ECO:0000256" key="5">
    <source>
        <dbReference type="ARBA" id="ARBA00022490"/>
    </source>
</evidence>
<evidence type="ECO:0000256" key="13">
    <source>
        <dbReference type="ARBA" id="ARBA00022842"/>
    </source>
</evidence>
<evidence type="ECO:0000259" key="16">
    <source>
        <dbReference type="PROSITE" id="PS50137"/>
    </source>
</evidence>
<reference evidence="20 25" key="4">
    <citation type="submission" date="2019-08" db="EMBL/GenBank/DDBJ databases">
        <title>In-depth cultivation of the pig gut microbiome towards novel bacterial diversity and tailored functional studies.</title>
        <authorList>
            <person name="Wylensek D."/>
            <person name="Hitch T.C.A."/>
            <person name="Clavel T."/>
        </authorList>
    </citation>
    <scope>NUCLEOTIDE SEQUENCE [LARGE SCALE GENOMIC DNA]</scope>
    <source>
        <strain evidence="20 25">WCA3-601-WT-6J</strain>
    </source>
</reference>
<dbReference type="EMBL" id="JXXK01000012">
    <property type="protein sequence ID" value="KJF39886.1"/>
    <property type="molecule type" value="Genomic_DNA"/>
</dbReference>
<dbReference type="Pfam" id="PF00035">
    <property type="entry name" value="dsrm"/>
    <property type="match status" value="1"/>
</dbReference>
<dbReference type="NCBIfam" id="TIGR02191">
    <property type="entry name" value="RNaseIII"/>
    <property type="match status" value="1"/>
</dbReference>
<reference evidence="18" key="1">
    <citation type="submission" date="2015-02" db="EMBL/GenBank/DDBJ databases">
        <title>A novel member of the family Ruminococcaceae isolated from human feces.</title>
        <authorList>
            <person name="Shkoporov A.N."/>
            <person name="Chaplin A.V."/>
            <person name="Motuzova O.V."/>
            <person name="Kafarskaia L.I."/>
            <person name="Khokhlova E.V."/>
            <person name="Efimov B.A."/>
        </authorList>
    </citation>
    <scope>NUCLEOTIDE SEQUENCE [LARGE SCALE GENOMIC DNA]</scope>
    <source>
        <strain evidence="18">585-1</strain>
    </source>
</reference>
<keyword evidence="10 15" id="KW-0479">Metal-binding</keyword>
<dbReference type="GO" id="GO:0010468">
    <property type="term" value="P:regulation of gene expression"/>
    <property type="evidence" value="ECO:0007669"/>
    <property type="project" value="TreeGrafter"/>
</dbReference>
<evidence type="ECO:0000313" key="24">
    <source>
        <dbReference type="Proteomes" id="UP000053433"/>
    </source>
</evidence>
<dbReference type="GO" id="GO:0008033">
    <property type="term" value="P:tRNA processing"/>
    <property type="evidence" value="ECO:0007669"/>
    <property type="project" value="UniProtKB-KW"/>
</dbReference>
<keyword evidence="15" id="KW-0699">rRNA-binding</keyword>
<dbReference type="EMBL" id="LMUA01000006">
    <property type="protein sequence ID" value="KUE76876.1"/>
    <property type="molecule type" value="Genomic_DNA"/>
</dbReference>
<sequence>MRETHELEEALHHHFKNPALLVTALTHTSYANEAKHGVRHNERLEFLGDSVLSIVVAEYLFTHKNMPEGELTRMRASLVCEAALFEFAKQISLGDYLRLGRGEERGGGRCRPSILSDAFEAVIAALYLDGGMETARAFILPFVTGALTDAAAEEDYKTKLQEIVQQNPEERLRYVVTDESGPDHNKHFVVEVHLNSNCIGKGEGHSKKLAEQQAAKEALALMGY</sequence>
<dbReference type="GO" id="GO:0006364">
    <property type="term" value="P:rRNA processing"/>
    <property type="evidence" value="ECO:0007669"/>
    <property type="project" value="UniProtKB-UniRule"/>
</dbReference>
<comment type="function">
    <text evidence="15">Digests double-stranded RNA. Involved in the processing of primary rRNA transcript to yield the immediate precursors to the large and small rRNAs (23S and 16S). Processes some mRNAs, and tRNAs when they are encoded in the rRNA operon. Processes pre-crRNA and tracrRNA of type II CRISPR loci if present in the organism.</text>
</comment>
<comment type="similarity">
    <text evidence="3">Belongs to the ribonuclease III family.</text>
</comment>
<gene>
    <name evidence="15" type="primary">rnc</name>
    <name evidence="19" type="ORF">ASJ35_06255</name>
    <name evidence="20" type="ORF">FYJ76_07165</name>
    <name evidence="22" type="ORF">GMD52_09865</name>
    <name evidence="21" type="ORF">GMD59_13930</name>
    <name evidence="18" type="ORF">TQ39_10010</name>
</gene>
<evidence type="ECO:0000259" key="17">
    <source>
        <dbReference type="PROSITE" id="PS50142"/>
    </source>
</evidence>
<proteinExistence type="inferred from homology"/>
<feature type="binding site" evidence="15">
    <location>
        <position position="117"/>
    </location>
    <ligand>
        <name>Mg(2+)</name>
        <dbReference type="ChEBI" id="CHEBI:18420"/>
    </ligand>
</feature>
<evidence type="ECO:0000256" key="12">
    <source>
        <dbReference type="ARBA" id="ARBA00022801"/>
    </source>
</evidence>
<dbReference type="PROSITE" id="PS50142">
    <property type="entry name" value="RNASE_3_2"/>
    <property type="match status" value="1"/>
</dbReference>
<dbReference type="HAMAP" id="MF_00104">
    <property type="entry name" value="RNase_III"/>
    <property type="match status" value="1"/>
</dbReference>
<evidence type="ECO:0000256" key="6">
    <source>
        <dbReference type="ARBA" id="ARBA00022552"/>
    </source>
</evidence>
<evidence type="ECO:0000313" key="19">
    <source>
        <dbReference type="EMBL" id="KUE76876.1"/>
    </source>
</evidence>
<accession>A0A0W7TSP6</accession>
<feature type="binding site" evidence="15">
    <location>
        <position position="45"/>
    </location>
    <ligand>
        <name>Mg(2+)</name>
        <dbReference type="ChEBI" id="CHEBI:18420"/>
    </ligand>
</feature>
<evidence type="ECO:0000256" key="2">
    <source>
        <dbReference type="ARBA" id="ARBA00004496"/>
    </source>
</evidence>
<dbReference type="RefSeq" id="WP_009322480.1">
    <property type="nucleotide sequence ID" value="NZ_CAOJUJ010000014.1"/>
</dbReference>